<name>A0A164LDH1_9NOCA</name>
<dbReference type="GO" id="GO:0003824">
    <property type="term" value="F:catalytic activity"/>
    <property type="evidence" value="ECO:0007669"/>
    <property type="project" value="UniProtKB-ARBA"/>
</dbReference>
<dbReference type="PANTHER" id="PTHR43798">
    <property type="entry name" value="MONOACYLGLYCEROL LIPASE"/>
    <property type="match status" value="1"/>
</dbReference>
<dbReference type="STRING" id="455432.AWN90_37070"/>
<keyword evidence="3" id="KW-1185">Reference proteome</keyword>
<evidence type="ECO:0000313" key="2">
    <source>
        <dbReference type="EMBL" id="KZM72290.1"/>
    </source>
</evidence>
<proteinExistence type="predicted"/>
<dbReference type="SUPFAM" id="SSF53474">
    <property type="entry name" value="alpha/beta-Hydrolases"/>
    <property type="match status" value="1"/>
</dbReference>
<dbReference type="InterPro" id="IPR029058">
    <property type="entry name" value="AB_hydrolase_fold"/>
</dbReference>
<dbReference type="InterPro" id="IPR000073">
    <property type="entry name" value="AB_hydrolase_1"/>
</dbReference>
<organism evidence="2 3">
    <name type="scientific">Nocardia terpenica</name>
    <dbReference type="NCBI Taxonomy" id="455432"/>
    <lineage>
        <taxon>Bacteria</taxon>
        <taxon>Bacillati</taxon>
        <taxon>Actinomycetota</taxon>
        <taxon>Actinomycetes</taxon>
        <taxon>Mycobacteriales</taxon>
        <taxon>Nocardiaceae</taxon>
        <taxon>Nocardia</taxon>
    </lineage>
</organism>
<dbReference type="RefSeq" id="WP_067592812.1">
    <property type="nucleotide sequence ID" value="NZ_JABMCZ010000001.1"/>
</dbReference>
<accession>A0A164LDH1</accession>
<evidence type="ECO:0000313" key="3">
    <source>
        <dbReference type="Proteomes" id="UP000076512"/>
    </source>
</evidence>
<comment type="caution">
    <text evidence="2">The sequence shown here is derived from an EMBL/GenBank/DDBJ whole genome shotgun (WGS) entry which is preliminary data.</text>
</comment>
<evidence type="ECO:0000259" key="1">
    <source>
        <dbReference type="Pfam" id="PF00561"/>
    </source>
</evidence>
<protein>
    <recommendedName>
        <fullName evidence="1">AB hydrolase-1 domain-containing protein</fullName>
    </recommendedName>
</protein>
<dbReference type="EMBL" id="LWGR01000009">
    <property type="protein sequence ID" value="KZM72290.1"/>
    <property type="molecule type" value="Genomic_DNA"/>
</dbReference>
<dbReference type="AlphaFoldDB" id="A0A164LDH1"/>
<dbReference type="Proteomes" id="UP000076512">
    <property type="component" value="Unassembled WGS sequence"/>
</dbReference>
<sequence length="274" mass="29258">MYASNADVRIHYTDTGGDGIPVVFAHGFFMDSSQFDPQLPLIDEGYRIIRWDARGHGQTEAPAGQPFTYWDLAGDCLAVMDHAGVDTAVIAGMSQGGYTALRVALTAPDRVQSLILLDTTADASTPAEKGDYAFLFSGWCDLEVPLMPLALQLAPHLIGGTEAQQTPWINKWAASDRLRIREAADNLIDRDSALDRLHEIACPALVLRGENDPTSTAQKSAEMASGLVGARGLVTTVAGAGHAANWTHPKATNAALSEFLSLFSTASARHRVAA</sequence>
<dbReference type="Gene3D" id="3.40.50.1820">
    <property type="entry name" value="alpha/beta hydrolase"/>
    <property type="match status" value="1"/>
</dbReference>
<dbReference type="PRINTS" id="PR00111">
    <property type="entry name" value="ABHYDROLASE"/>
</dbReference>
<reference evidence="2 3" key="1">
    <citation type="submission" date="2016-04" db="EMBL/GenBank/DDBJ databases">
        <authorList>
            <person name="Evans L.H."/>
            <person name="Alamgir A."/>
            <person name="Owens N."/>
            <person name="Weber N.D."/>
            <person name="Virtaneva K."/>
            <person name="Barbian K."/>
            <person name="Babar A."/>
            <person name="Rosenke K."/>
        </authorList>
    </citation>
    <scope>NUCLEOTIDE SEQUENCE [LARGE SCALE GENOMIC DNA]</scope>
    <source>
        <strain evidence="2 3">IFM 0406</strain>
    </source>
</reference>
<dbReference type="Pfam" id="PF00561">
    <property type="entry name" value="Abhydrolase_1"/>
    <property type="match status" value="1"/>
</dbReference>
<gene>
    <name evidence="2" type="ORF">AWN90_37070</name>
</gene>
<feature type="domain" description="AB hydrolase-1" evidence="1">
    <location>
        <begin position="21"/>
        <end position="141"/>
    </location>
</feature>
<dbReference type="InterPro" id="IPR050266">
    <property type="entry name" value="AB_hydrolase_sf"/>
</dbReference>
<dbReference type="OrthoDB" id="495620at2"/>